<organism evidence="4 5">
    <name type="scientific">Streptomyces oceani</name>
    <dbReference type="NCBI Taxonomy" id="1075402"/>
    <lineage>
        <taxon>Bacteria</taxon>
        <taxon>Bacillati</taxon>
        <taxon>Actinomycetota</taxon>
        <taxon>Actinomycetes</taxon>
        <taxon>Kitasatosporales</taxon>
        <taxon>Streptomycetaceae</taxon>
        <taxon>Streptomyces</taxon>
    </lineage>
</organism>
<keyword evidence="2" id="KW-1015">Disulfide bond</keyword>
<dbReference type="PATRIC" id="fig|1075402.3.peg.5327"/>
<dbReference type="InterPro" id="IPR013320">
    <property type="entry name" value="ConA-like_dom_sf"/>
</dbReference>
<evidence type="ECO:0000259" key="3">
    <source>
        <dbReference type="SMART" id="SM00560"/>
    </source>
</evidence>
<evidence type="ECO:0000313" key="4">
    <source>
        <dbReference type="EMBL" id="OEV03899.1"/>
    </source>
</evidence>
<keyword evidence="5" id="KW-1185">Reference proteome</keyword>
<dbReference type="RefSeq" id="WP_070196222.1">
    <property type="nucleotide sequence ID" value="NZ_LJGU01000115.1"/>
</dbReference>
<dbReference type="EMBL" id="LJGU01000115">
    <property type="protein sequence ID" value="OEV03899.1"/>
    <property type="molecule type" value="Genomic_DNA"/>
</dbReference>
<name>A0A1E7KIY3_9ACTN</name>
<proteinExistence type="predicted"/>
<evidence type="ECO:0000256" key="1">
    <source>
        <dbReference type="ARBA" id="ARBA00022729"/>
    </source>
</evidence>
<sequence length="1086" mass="117555">MSPTAEHHASYDVLELRASSYARTAVDLGIALDGSVPYSIDGWMKLEGLCASASLLSQEGVFSFGIAGRSLVLSITGLPPVRSNPEVSALTSTDWHHVAVTYASNTFRLYIDGEFNTMQAVAGRGTHNGEPFLVGEDLQADLWSLRVFNTALTPDGIKGLMFGPADAASVVADFDFSVTPPVDAGPRHLPLVLEKGARMKRSTPALALSGTAFAEPLSDQHINPGGEHVDPYTVQAWVFVASATQARQAVFVNSDLESKTGMALSLDYDASVAGFRVLSQRGSIWDEDPLAATSVFPAGRWTNIATTFDGITLTIYVDGQPAGSRQFGPIPLSSARGRLLIGAALTAGQPFGAMTLQGFVSRLEVWRRALTATEIHTYMGRSPEPATTGLAADYDFTGQRARNSVDAHPVGLADGANLTVQRQAAGTGTPAPQGRASSPPPVFDLSDSAVRALCASIEPEPDLPELKVDLRHAMASDIAGFTTEDDRERVRTAWQEVLDGMDQHPVSRTFFVTSHVLDDHHVVLCHRRGHTHVAFRVPVGSVDECTLWEIRLVFIVVAGVLDAFFGLTTRLSDRAIQYIANFLRRPRIGVLLSQGKLMTGVGILSLAKALYEFGVLKELVTLIVDLGFWALLRVGVKLALKVMGVGAADVIASLAATVAAFIVEYSKKPESCEALSTVELSGIKFDYDPTATARDALSIRHNFRTRVPTVQWTKGLTTATQSPAAYALTRVTGEDGNDRSEVTLQARFVGTGQVSSMEVKAEGGGLLGRIDPFRVTLKDGKSDPEFVTIPLPHHTLAEGGVRREDIRWDWSYRVEDSWLPMGTTLHRVYVLLALPTLPWQLGTGSEQSQQPWTDLLDFACQWAEGTTDTTAAAAAITRKVNGEVGLRYDTDRGASRYTTGKGHESVFQGSLFLEYLRGGRGNGRTVNCTDCASIVTAFANVLGCDLTASTMYPIGGRGFACNKIQAIGFDDWAFPFEEDGGGRFSYHEVAWAGSLSYPNPLFDACLKVDSGHDPWNWTDSTITHTPMLPLTMPFTTLRMTPRLPIATPFDAESYRERLATNDEAGIHACIPQGPRPYTQNGRRRII</sequence>
<reference evidence="4 5" key="1">
    <citation type="journal article" date="2016" name="Front. Microbiol.">
        <title>Comparative Genomics Analysis of Streptomyces Species Reveals Their Adaptation to the Marine Environment and Their Diversity at the Genomic Level.</title>
        <authorList>
            <person name="Tian X."/>
            <person name="Zhang Z."/>
            <person name="Yang T."/>
            <person name="Chen M."/>
            <person name="Li J."/>
            <person name="Chen F."/>
            <person name="Yang J."/>
            <person name="Li W."/>
            <person name="Zhang B."/>
            <person name="Zhang Z."/>
            <person name="Wu J."/>
            <person name="Zhang C."/>
            <person name="Long L."/>
            <person name="Xiao J."/>
        </authorList>
    </citation>
    <scope>NUCLEOTIDE SEQUENCE [LARGE SCALE GENOMIC DNA]</scope>
    <source>
        <strain evidence="4 5">SCSIO 02100</strain>
    </source>
</reference>
<feature type="domain" description="LamG-like jellyroll fold" evidence="3">
    <location>
        <begin position="230"/>
        <end position="373"/>
    </location>
</feature>
<dbReference type="SMART" id="SM00560">
    <property type="entry name" value="LamGL"/>
    <property type="match status" value="2"/>
</dbReference>
<keyword evidence="1" id="KW-0732">Signal</keyword>
<comment type="caution">
    <text evidence="4">The sequence shown here is derived from an EMBL/GenBank/DDBJ whole genome shotgun (WGS) entry which is preliminary data.</text>
</comment>
<dbReference type="Gene3D" id="2.60.120.200">
    <property type="match status" value="2"/>
</dbReference>
<dbReference type="Pfam" id="PF13385">
    <property type="entry name" value="Laminin_G_3"/>
    <property type="match status" value="2"/>
</dbReference>
<protein>
    <recommendedName>
        <fullName evidence="3">LamG-like jellyroll fold domain-containing protein</fullName>
    </recommendedName>
</protein>
<dbReference type="InterPro" id="IPR006558">
    <property type="entry name" value="LamG-like"/>
</dbReference>
<dbReference type="SUPFAM" id="SSF49899">
    <property type="entry name" value="Concanavalin A-like lectins/glucanases"/>
    <property type="match status" value="2"/>
</dbReference>
<dbReference type="AlphaFoldDB" id="A0A1E7KIY3"/>
<feature type="domain" description="LamG-like jellyroll fold" evidence="3">
    <location>
        <begin position="34"/>
        <end position="155"/>
    </location>
</feature>
<evidence type="ECO:0000256" key="2">
    <source>
        <dbReference type="ARBA" id="ARBA00023157"/>
    </source>
</evidence>
<dbReference type="OrthoDB" id="9757939at2"/>
<evidence type="ECO:0000313" key="5">
    <source>
        <dbReference type="Proteomes" id="UP000176101"/>
    </source>
</evidence>
<accession>A0A1E7KIY3</accession>
<dbReference type="STRING" id="1075402.AN216_09650"/>
<gene>
    <name evidence="4" type="ORF">AN216_09650</name>
</gene>
<dbReference type="Proteomes" id="UP000176101">
    <property type="component" value="Unassembled WGS sequence"/>
</dbReference>